<accession>A0A0S7WQC8</accession>
<organism evidence="1 2">
    <name type="scientific">candidate division TA06 bacterium DG_24</name>
    <dbReference type="NCBI Taxonomy" id="1703770"/>
    <lineage>
        <taxon>Bacteria</taxon>
        <taxon>Bacteria division TA06</taxon>
    </lineage>
</organism>
<evidence type="ECO:0000313" key="2">
    <source>
        <dbReference type="Proteomes" id="UP000052008"/>
    </source>
</evidence>
<sequence length="70" mass="8141">MTFHPQGWKESITTGVTDKKFQSWLAYLYHKETGQTVRYYSMNEATSHLCGLALYRRGSGFTPKPRRVEP</sequence>
<reference evidence="1 2" key="1">
    <citation type="journal article" date="2015" name="Microbiome">
        <title>Genomic resolution of linkages in carbon, nitrogen, and sulfur cycling among widespread estuary sediment bacteria.</title>
        <authorList>
            <person name="Baker B.J."/>
            <person name="Lazar C.S."/>
            <person name="Teske A.P."/>
            <person name="Dick G.J."/>
        </authorList>
    </citation>
    <scope>NUCLEOTIDE SEQUENCE [LARGE SCALE GENOMIC DNA]</scope>
    <source>
        <strain evidence="1">DG_24</strain>
    </source>
</reference>
<dbReference type="EMBL" id="LIZS01000067">
    <property type="protein sequence ID" value="KPJ52275.1"/>
    <property type="molecule type" value="Genomic_DNA"/>
</dbReference>
<dbReference type="AlphaFoldDB" id="A0A0S7WQC8"/>
<protein>
    <submittedName>
        <fullName evidence="1">Uncharacterized protein</fullName>
    </submittedName>
</protein>
<gene>
    <name evidence="1" type="ORF">AMJ39_08220</name>
</gene>
<evidence type="ECO:0000313" key="1">
    <source>
        <dbReference type="EMBL" id="KPJ52275.1"/>
    </source>
</evidence>
<comment type="caution">
    <text evidence="1">The sequence shown here is derived from an EMBL/GenBank/DDBJ whole genome shotgun (WGS) entry which is preliminary data.</text>
</comment>
<name>A0A0S7WQC8_UNCT6</name>
<proteinExistence type="predicted"/>
<dbReference type="Proteomes" id="UP000052008">
    <property type="component" value="Unassembled WGS sequence"/>
</dbReference>